<reference evidence="2" key="1">
    <citation type="submission" date="2020-08" db="EMBL/GenBank/DDBJ databases">
        <title>Multicomponent nature underlies the extraordinary mechanical properties of spider dragline silk.</title>
        <authorList>
            <person name="Kono N."/>
            <person name="Nakamura H."/>
            <person name="Mori M."/>
            <person name="Yoshida Y."/>
            <person name="Ohtoshi R."/>
            <person name="Malay A.D."/>
            <person name="Moran D.A.P."/>
            <person name="Tomita M."/>
            <person name="Numata K."/>
            <person name="Arakawa K."/>
        </authorList>
    </citation>
    <scope>NUCLEOTIDE SEQUENCE</scope>
</reference>
<evidence type="ECO:0000313" key="3">
    <source>
        <dbReference type="Proteomes" id="UP000887013"/>
    </source>
</evidence>
<evidence type="ECO:0000313" key="2">
    <source>
        <dbReference type="EMBL" id="GFU26427.1"/>
    </source>
</evidence>
<dbReference type="EMBL" id="BMAW01128598">
    <property type="protein sequence ID" value="GFU26427.1"/>
    <property type="molecule type" value="Genomic_DNA"/>
</dbReference>
<evidence type="ECO:0000256" key="1">
    <source>
        <dbReference type="SAM" id="MobiDB-lite"/>
    </source>
</evidence>
<sequence length="167" mass="18815">MLLDNNDLDKFSSTSEMFKGEEYYQTFSSFSKECLESIPENLMLFDRTDFQSDPKPTSSTTSSGPEFHLPKKSRKGSLSEAFKRTREIYLQKMNEAKLLESARCYEASPLNESAESLPQSVMLIDSSDPQSATGPQCSSFAAFTPGLEVQYKNNIPSHMITDNFPFD</sequence>
<keyword evidence="3" id="KW-1185">Reference proteome</keyword>
<dbReference type="AlphaFoldDB" id="A0A8X6QQB2"/>
<feature type="region of interest" description="Disordered" evidence="1">
    <location>
        <begin position="48"/>
        <end position="78"/>
    </location>
</feature>
<comment type="caution">
    <text evidence="2">The sequence shown here is derived from an EMBL/GenBank/DDBJ whole genome shotgun (WGS) entry which is preliminary data.</text>
</comment>
<proteinExistence type="predicted"/>
<gene>
    <name evidence="2" type="ORF">NPIL_234861</name>
</gene>
<protein>
    <submittedName>
        <fullName evidence="2">Uncharacterized protein</fullName>
    </submittedName>
</protein>
<dbReference type="Proteomes" id="UP000887013">
    <property type="component" value="Unassembled WGS sequence"/>
</dbReference>
<accession>A0A8X6QQB2</accession>
<name>A0A8X6QQB2_NEPPI</name>
<organism evidence="2 3">
    <name type="scientific">Nephila pilipes</name>
    <name type="common">Giant wood spider</name>
    <name type="synonym">Nephila maculata</name>
    <dbReference type="NCBI Taxonomy" id="299642"/>
    <lineage>
        <taxon>Eukaryota</taxon>
        <taxon>Metazoa</taxon>
        <taxon>Ecdysozoa</taxon>
        <taxon>Arthropoda</taxon>
        <taxon>Chelicerata</taxon>
        <taxon>Arachnida</taxon>
        <taxon>Araneae</taxon>
        <taxon>Araneomorphae</taxon>
        <taxon>Entelegynae</taxon>
        <taxon>Araneoidea</taxon>
        <taxon>Nephilidae</taxon>
        <taxon>Nephila</taxon>
    </lineage>
</organism>